<gene>
    <name evidence="2" type="ORF">LshimejAT787_0805350</name>
</gene>
<dbReference type="Pfam" id="PF13424">
    <property type="entry name" value="TPR_12"/>
    <property type="match status" value="1"/>
</dbReference>
<dbReference type="AlphaFoldDB" id="A0A9P3PSF0"/>
<dbReference type="InterPro" id="IPR011990">
    <property type="entry name" value="TPR-like_helical_dom_sf"/>
</dbReference>
<reference evidence="2" key="1">
    <citation type="submission" date="2022-07" db="EMBL/GenBank/DDBJ databases">
        <title>The genome of Lyophyllum shimeji provides insight into the initial evolution of ectomycorrhizal fungal genome.</title>
        <authorList>
            <person name="Kobayashi Y."/>
            <person name="Shibata T."/>
            <person name="Hirakawa H."/>
            <person name="Shigenobu S."/>
            <person name="Nishiyama T."/>
            <person name="Yamada A."/>
            <person name="Hasebe M."/>
            <person name="Kawaguchi M."/>
        </authorList>
    </citation>
    <scope>NUCLEOTIDE SEQUENCE</scope>
    <source>
        <strain evidence="2">AT787</strain>
    </source>
</reference>
<comment type="caution">
    <text evidence="2">The sequence shown here is derived from an EMBL/GenBank/DDBJ whole genome shotgun (WGS) entry which is preliminary data.</text>
</comment>
<dbReference type="InterPro" id="IPR059179">
    <property type="entry name" value="MLKL-like_MCAfunc"/>
</dbReference>
<dbReference type="GO" id="GO:0043531">
    <property type="term" value="F:ADP binding"/>
    <property type="evidence" value="ECO:0007669"/>
    <property type="project" value="InterPro"/>
</dbReference>
<dbReference type="Pfam" id="PF00931">
    <property type="entry name" value="NB-ARC"/>
    <property type="match status" value="1"/>
</dbReference>
<evidence type="ECO:0000313" key="3">
    <source>
        <dbReference type="Proteomes" id="UP001063166"/>
    </source>
</evidence>
<dbReference type="Gene3D" id="1.25.40.10">
    <property type="entry name" value="Tetratricopeptide repeat domain"/>
    <property type="match status" value="2"/>
</dbReference>
<dbReference type="CDD" id="cd21037">
    <property type="entry name" value="MLKL_NTD"/>
    <property type="match status" value="1"/>
</dbReference>
<dbReference type="Proteomes" id="UP001063166">
    <property type="component" value="Unassembled WGS sequence"/>
</dbReference>
<dbReference type="EMBL" id="BRPK01000008">
    <property type="protein sequence ID" value="GLB40664.1"/>
    <property type="molecule type" value="Genomic_DNA"/>
</dbReference>
<dbReference type="Gene3D" id="1.20.930.20">
    <property type="entry name" value="Adaptor protein Cbl, N-terminal domain"/>
    <property type="match status" value="1"/>
</dbReference>
<dbReference type="InterPro" id="IPR036537">
    <property type="entry name" value="Adaptor_Cbl_N_dom_sf"/>
</dbReference>
<evidence type="ECO:0000313" key="2">
    <source>
        <dbReference type="EMBL" id="GLB40664.1"/>
    </source>
</evidence>
<keyword evidence="3" id="KW-1185">Reference proteome</keyword>
<evidence type="ECO:0000259" key="1">
    <source>
        <dbReference type="SMART" id="SM00382"/>
    </source>
</evidence>
<accession>A0A9P3PSF0</accession>
<proteinExistence type="predicted"/>
<dbReference type="SMART" id="SM00382">
    <property type="entry name" value="AAA"/>
    <property type="match status" value="1"/>
</dbReference>
<dbReference type="SUPFAM" id="SSF48452">
    <property type="entry name" value="TPR-like"/>
    <property type="match status" value="1"/>
</dbReference>
<protein>
    <recommendedName>
        <fullName evidence="1">AAA+ ATPase domain-containing protein</fullName>
    </recommendedName>
</protein>
<dbReference type="OrthoDB" id="1534087at2759"/>
<dbReference type="InterPro" id="IPR002182">
    <property type="entry name" value="NB-ARC"/>
</dbReference>
<dbReference type="InterPro" id="IPR027417">
    <property type="entry name" value="P-loop_NTPase"/>
</dbReference>
<dbReference type="Gene3D" id="3.40.50.300">
    <property type="entry name" value="P-loop containing nucleotide triphosphate hydrolases"/>
    <property type="match status" value="1"/>
</dbReference>
<dbReference type="GO" id="GO:0007166">
    <property type="term" value="P:cell surface receptor signaling pathway"/>
    <property type="evidence" value="ECO:0007669"/>
    <property type="project" value="InterPro"/>
</dbReference>
<dbReference type="SUPFAM" id="SSF52540">
    <property type="entry name" value="P-loop containing nucleoside triphosphate hydrolases"/>
    <property type="match status" value="1"/>
</dbReference>
<name>A0A9P3PSF0_LYOSH</name>
<dbReference type="InterPro" id="IPR003593">
    <property type="entry name" value="AAA+_ATPase"/>
</dbReference>
<organism evidence="2 3">
    <name type="scientific">Lyophyllum shimeji</name>
    <name type="common">Hon-shimeji</name>
    <name type="synonym">Tricholoma shimeji</name>
    <dbReference type="NCBI Taxonomy" id="47721"/>
    <lineage>
        <taxon>Eukaryota</taxon>
        <taxon>Fungi</taxon>
        <taxon>Dikarya</taxon>
        <taxon>Basidiomycota</taxon>
        <taxon>Agaricomycotina</taxon>
        <taxon>Agaricomycetes</taxon>
        <taxon>Agaricomycetidae</taxon>
        <taxon>Agaricales</taxon>
        <taxon>Tricholomatineae</taxon>
        <taxon>Lyophyllaceae</taxon>
        <taxon>Lyophyllum</taxon>
    </lineage>
</organism>
<sequence>MPQRKDSLFSPTVNQTAAAALSPKTHDRTVSALNNAIDTIGIARDLVPLPLAKGALTSVSSILGLVKNTIVNQDDFAKIVAQCHKISLIIWRATSSTPESDLSPAMQGALSELKKSLDGISVVVKQRAKKSLGSQFLRATINKEMIVGWQRDLDRFLAVFNTELNIAANLKVDELLAAFEEFKGNVNTQREPAIPDTLPSKPPIFFGRDDLVRNAVSHLVANHHVALIGPGGMGKTSIARAVVNDDAISEKFSGRRYFVRYDDLDSSQINLATFLDRIARALGISSSKANTHGLISKALSSSDSLLVLDNAETFLDAEKDSGRIVESIDDFGARSNVFIMLTTRTAGLPPNLKCEHLRVPALEESAACEAFKTIYRTPLEPSILVKLLSSLDFHPLSVNLLAQAATQNEWSPEQLVDAWDRQHALLLEHGSGKVQSLAVTIELSLNSLSLRKLGDVARHLLQIIAYLPQGLCKKRVAEMFPSNTAIVQCMDAVCKSSLTYHKDDFITMLAPIRLYISTKYNDTTPSDIPLLSRVQAYYYTRLQTGTDAEDKELVLSEDINIEHILSLALAKPAVDRQTFRATYCFVTALINHKPRPTVLFSVVSSAHPQRSALDLLSHLGIYEPARIKKAHCLNTLGGLLLELGQLAEAKQVFDVARDMYLSCGFAARAYLRMSDVTIGESYYTRGHYLKADVVYQSALRRKTYVLFKGKLDYYTEAFINMRWGEIKALRGEPGAVDLCLASITYYRGTQWAELALQARWTAGYAELWAGNYENARRHFETALSRSTEEPSTEGHLVILVAMADVAFRQEKQSESAKFLEQAQGCIRRIPDQNIPYAVEISFLIAVHRAVRGDVDGARGTIRVHMERFTDSKDVDTHVMNGFYVAGCIELRGNNPAAAADFFSQTVSYCRDLSESRIHAQALGGLGEIAFLKNDTTVAKARFDEAKALCDFMGVRPACLYTHSQYHMLSDMFEGWSLFRDGDLPAAA</sequence>
<dbReference type="PANTHER" id="PTHR47691:SF3">
    <property type="entry name" value="HTH-TYPE TRANSCRIPTIONAL REGULATOR RV0890C-RELATED"/>
    <property type="match status" value="1"/>
</dbReference>
<feature type="domain" description="AAA+ ATPase" evidence="1">
    <location>
        <begin position="221"/>
        <end position="363"/>
    </location>
</feature>
<dbReference type="PANTHER" id="PTHR47691">
    <property type="entry name" value="REGULATOR-RELATED"/>
    <property type="match status" value="1"/>
</dbReference>